<evidence type="ECO:0000313" key="9">
    <source>
        <dbReference type="Proteomes" id="UP000475117"/>
    </source>
</evidence>
<accession>A0A6B3L4P5</accession>
<dbReference type="SUPFAM" id="SSF52788">
    <property type="entry name" value="Phosphotyrosine protein phosphatases I"/>
    <property type="match status" value="1"/>
</dbReference>
<evidence type="ECO:0000313" key="8">
    <source>
        <dbReference type="EMBL" id="QQL43778.1"/>
    </source>
</evidence>
<feature type="domain" description="Phosphotyrosine protein phosphatase I" evidence="7">
    <location>
        <begin position="4"/>
        <end position="148"/>
    </location>
</feature>
<evidence type="ECO:0000256" key="5">
    <source>
        <dbReference type="ARBA" id="ARBA00051722"/>
    </source>
</evidence>
<dbReference type="CDD" id="cd16344">
    <property type="entry name" value="LMWPAP"/>
    <property type="match status" value="1"/>
</dbReference>
<dbReference type="InterPro" id="IPR017867">
    <property type="entry name" value="Tyr_phospatase_low_mol_wt"/>
</dbReference>
<dbReference type="KEGG" id="soa:G3M56_007645"/>
<dbReference type="InterPro" id="IPR023485">
    <property type="entry name" value="Ptyr_pPase"/>
</dbReference>
<evidence type="ECO:0000256" key="6">
    <source>
        <dbReference type="PIRSR" id="PIRSR617867-1"/>
    </source>
</evidence>
<dbReference type="EMBL" id="CP066776">
    <property type="protein sequence ID" value="QQL43778.1"/>
    <property type="molecule type" value="Genomic_DNA"/>
</dbReference>
<protein>
    <recommendedName>
        <fullName evidence="2">protein-tyrosine-phosphatase</fullName>
        <ecNumber evidence="2">3.1.3.48</ecNumber>
    </recommendedName>
</protein>
<dbReference type="EC" id="3.1.3.48" evidence="2"/>
<reference evidence="8 9" key="1">
    <citation type="submission" date="2020-12" db="EMBL/GenBank/DDBJ databases">
        <title>Sulforoseuscoccus oceanibium gen. nov., sp. nov., a representative of the phylum Verrucomicrobia with special cytoplasmic membrane, and proposal of Sulforoseuscoccusaceae fam. nov.</title>
        <authorList>
            <person name="Xi F."/>
        </authorList>
    </citation>
    <scope>NUCLEOTIDE SEQUENCE [LARGE SCALE GENOMIC DNA]</scope>
    <source>
        <strain evidence="8 9">T37</strain>
    </source>
</reference>
<proteinExistence type="inferred from homology"/>
<dbReference type="PRINTS" id="PR00719">
    <property type="entry name" value="LMWPTPASE"/>
</dbReference>
<comment type="similarity">
    <text evidence="1">Belongs to the low molecular weight phosphotyrosine protein phosphatase family.</text>
</comment>
<feature type="active site" description="Nucleophile" evidence="6">
    <location>
        <position position="10"/>
    </location>
</feature>
<dbReference type="Proteomes" id="UP000475117">
    <property type="component" value="Chromosome"/>
</dbReference>
<dbReference type="RefSeq" id="WP_164361725.1">
    <property type="nucleotide sequence ID" value="NZ_CP066776.1"/>
</dbReference>
<dbReference type="InterPro" id="IPR050438">
    <property type="entry name" value="LMW_PTPase"/>
</dbReference>
<dbReference type="SMART" id="SM00226">
    <property type="entry name" value="LMWPc"/>
    <property type="match status" value="1"/>
</dbReference>
<dbReference type="GO" id="GO:0004725">
    <property type="term" value="F:protein tyrosine phosphatase activity"/>
    <property type="evidence" value="ECO:0007669"/>
    <property type="project" value="UniProtKB-EC"/>
</dbReference>
<keyword evidence="3" id="KW-0378">Hydrolase</keyword>
<dbReference type="Pfam" id="PF01451">
    <property type="entry name" value="LMWPc"/>
    <property type="match status" value="1"/>
</dbReference>
<evidence type="ECO:0000259" key="7">
    <source>
        <dbReference type="SMART" id="SM00226"/>
    </source>
</evidence>
<evidence type="ECO:0000256" key="2">
    <source>
        <dbReference type="ARBA" id="ARBA00013064"/>
    </source>
</evidence>
<evidence type="ECO:0000256" key="4">
    <source>
        <dbReference type="ARBA" id="ARBA00022912"/>
    </source>
</evidence>
<keyword evidence="9" id="KW-1185">Reference proteome</keyword>
<gene>
    <name evidence="8" type="ORF">G3M56_007645</name>
</gene>
<dbReference type="AlphaFoldDB" id="A0A6B3L4P5"/>
<dbReference type="PANTHER" id="PTHR11717:SF31">
    <property type="entry name" value="LOW MOLECULAR WEIGHT PROTEIN-TYROSINE-PHOSPHATASE ETP-RELATED"/>
    <property type="match status" value="1"/>
</dbReference>
<organism evidence="8 9">
    <name type="scientific">Sulfuriroseicoccus oceanibius</name>
    <dbReference type="NCBI Taxonomy" id="2707525"/>
    <lineage>
        <taxon>Bacteria</taxon>
        <taxon>Pseudomonadati</taxon>
        <taxon>Verrucomicrobiota</taxon>
        <taxon>Verrucomicrobiia</taxon>
        <taxon>Verrucomicrobiales</taxon>
        <taxon>Verrucomicrobiaceae</taxon>
        <taxon>Sulfuriroseicoccus</taxon>
    </lineage>
</organism>
<evidence type="ECO:0000256" key="3">
    <source>
        <dbReference type="ARBA" id="ARBA00022801"/>
    </source>
</evidence>
<comment type="catalytic activity">
    <reaction evidence="5">
        <text>O-phospho-L-tyrosyl-[protein] + H2O = L-tyrosyl-[protein] + phosphate</text>
        <dbReference type="Rhea" id="RHEA:10684"/>
        <dbReference type="Rhea" id="RHEA-COMP:10136"/>
        <dbReference type="Rhea" id="RHEA-COMP:20101"/>
        <dbReference type="ChEBI" id="CHEBI:15377"/>
        <dbReference type="ChEBI" id="CHEBI:43474"/>
        <dbReference type="ChEBI" id="CHEBI:46858"/>
        <dbReference type="ChEBI" id="CHEBI:61978"/>
        <dbReference type="EC" id="3.1.3.48"/>
    </reaction>
</comment>
<dbReference type="InterPro" id="IPR036196">
    <property type="entry name" value="Ptyr_pPase_sf"/>
</dbReference>
<keyword evidence="4" id="KW-0904">Protein phosphatase</keyword>
<name>A0A6B3L4P5_9BACT</name>
<dbReference type="Gene3D" id="3.40.50.2300">
    <property type="match status" value="1"/>
</dbReference>
<feature type="active site" evidence="6">
    <location>
        <position position="16"/>
    </location>
</feature>
<sequence>MASPTVLFVCTGNTCRSPLAEGLLRHALGDSSDIKVASAGVAAGYGEPANPETLAVLDEVGIDLANHQSQPTDDQVIADATWIIAMTRSHRDALTAFFPAAQDRTFLLSDFIEEPASIDVPDPIGMGRAAYLQTRDVIVDAIPGILKAIAATKAG</sequence>
<dbReference type="PANTHER" id="PTHR11717">
    <property type="entry name" value="LOW MOLECULAR WEIGHT PROTEIN TYROSINE PHOSPHATASE"/>
    <property type="match status" value="1"/>
</dbReference>
<feature type="active site" description="Proton donor" evidence="6">
    <location>
        <position position="122"/>
    </location>
</feature>
<evidence type="ECO:0000256" key="1">
    <source>
        <dbReference type="ARBA" id="ARBA00011063"/>
    </source>
</evidence>